<evidence type="ECO:0000313" key="3">
    <source>
        <dbReference type="Proteomes" id="UP000198863"/>
    </source>
</evidence>
<reference evidence="3" key="1">
    <citation type="submission" date="2016-10" db="EMBL/GenBank/DDBJ databases">
        <authorList>
            <person name="Varghese N."/>
            <person name="Submissions S."/>
        </authorList>
    </citation>
    <scope>NUCLEOTIDE SEQUENCE [LARGE SCALE GENOMIC DNA]</scope>
    <source>
        <strain evidence="3">DSM 44526</strain>
    </source>
</reference>
<dbReference type="Proteomes" id="UP000198863">
    <property type="component" value="Unassembled WGS sequence"/>
</dbReference>
<dbReference type="AlphaFoldDB" id="A0A1G7ZV56"/>
<name>A0A1G7ZV56_9ACTN</name>
<dbReference type="OrthoDB" id="5192807at2"/>
<organism evidence="2 3">
    <name type="scientific">Klenkia brasiliensis</name>
    <dbReference type="NCBI Taxonomy" id="333142"/>
    <lineage>
        <taxon>Bacteria</taxon>
        <taxon>Bacillati</taxon>
        <taxon>Actinomycetota</taxon>
        <taxon>Actinomycetes</taxon>
        <taxon>Geodermatophilales</taxon>
        <taxon>Geodermatophilaceae</taxon>
        <taxon>Klenkia</taxon>
    </lineage>
</organism>
<keyword evidence="3" id="KW-1185">Reference proteome</keyword>
<evidence type="ECO:0000313" key="2">
    <source>
        <dbReference type="EMBL" id="SDH12532.1"/>
    </source>
</evidence>
<sequence>MTHPPAADSPAGTARATLPEDEREGFDRLAHAVAAARGKALGAVLRGQLPGVEGVRWLRSEGLPPTARAADLTPGQWLSLHATWLRLEDTPHAGVPRRGGGKADSKHGHAPGAQAAPRWF</sequence>
<accession>A0A1G7ZV56</accession>
<feature type="region of interest" description="Disordered" evidence="1">
    <location>
        <begin position="1"/>
        <end position="23"/>
    </location>
</feature>
<protein>
    <submittedName>
        <fullName evidence="2">Uncharacterized protein</fullName>
    </submittedName>
</protein>
<dbReference type="RefSeq" id="WP_091068922.1">
    <property type="nucleotide sequence ID" value="NZ_FNCF01000009.1"/>
</dbReference>
<dbReference type="EMBL" id="FNCF01000009">
    <property type="protein sequence ID" value="SDH12532.1"/>
    <property type="molecule type" value="Genomic_DNA"/>
</dbReference>
<gene>
    <name evidence="2" type="ORF">SAMN05660324_4378</name>
</gene>
<feature type="region of interest" description="Disordered" evidence="1">
    <location>
        <begin position="91"/>
        <end position="120"/>
    </location>
</feature>
<evidence type="ECO:0000256" key="1">
    <source>
        <dbReference type="SAM" id="MobiDB-lite"/>
    </source>
</evidence>
<proteinExistence type="predicted"/>